<feature type="domain" description="RNA polymerase sigma factor 70 region 4 type 2" evidence="6">
    <location>
        <begin position="125"/>
        <end position="177"/>
    </location>
</feature>
<dbReference type="InterPro" id="IPR014284">
    <property type="entry name" value="RNA_pol_sigma-70_dom"/>
</dbReference>
<reference evidence="7 8" key="1">
    <citation type="submission" date="2020-08" db="EMBL/GenBank/DDBJ databases">
        <title>Description of novel Flavobacterium F-380 isolate.</title>
        <authorList>
            <person name="Saticioglu I.B."/>
            <person name="Duman M."/>
            <person name="Altun S."/>
        </authorList>
    </citation>
    <scope>NUCLEOTIDE SEQUENCE [LARGE SCALE GENOMIC DNA]</scope>
    <source>
        <strain evidence="7 8">F-380</strain>
    </source>
</reference>
<dbReference type="Pfam" id="PF04542">
    <property type="entry name" value="Sigma70_r2"/>
    <property type="match status" value="1"/>
</dbReference>
<dbReference type="PANTHER" id="PTHR43133">
    <property type="entry name" value="RNA POLYMERASE ECF-TYPE SIGMA FACTO"/>
    <property type="match status" value="1"/>
</dbReference>
<evidence type="ECO:0000259" key="5">
    <source>
        <dbReference type="Pfam" id="PF04542"/>
    </source>
</evidence>
<comment type="caution">
    <text evidence="7">The sequence shown here is derived from an EMBL/GenBank/DDBJ whole genome shotgun (WGS) entry which is preliminary data.</text>
</comment>
<dbReference type="RefSeq" id="WP_187010489.1">
    <property type="nucleotide sequence ID" value="NZ_JACRUI010000003.1"/>
</dbReference>
<evidence type="ECO:0000313" key="7">
    <source>
        <dbReference type="EMBL" id="MBC5841994.1"/>
    </source>
</evidence>
<evidence type="ECO:0000259" key="6">
    <source>
        <dbReference type="Pfam" id="PF08281"/>
    </source>
</evidence>
<dbReference type="Proteomes" id="UP000629963">
    <property type="component" value="Unassembled WGS sequence"/>
</dbReference>
<evidence type="ECO:0000256" key="3">
    <source>
        <dbReference type="ARBA" id="ARBA00023082"/>
    </source>
</evidence>
<dbReference type="InterPro" id="IPR013249">
    <property type="entry name" value="RNA_pol_sigma70_r4_t2"/>
</dbReference>
<dbReference type="EMBL" id="JACRUJ010000003">
    <property type="protein sequence ID" value="MBC5841994.1"/>
    <property type="molecule type" value="Genomic_DNA"/>
</dbReference>
<evidence type="ECO:0000313" key="8">
    <source>
        <dbReference type="Proteomes" id="UP000629963"/>
    </source>
</evidence>
<dbReference type="NCBIfam" id="TIGR02937">
    <property type="entry name" value="sigma70-ECF"/>
    <property type="match status" value="1"/>
</dbReference>
<dbReference type="Gene3D" id="1.10.10.10">
    <property type="entry name" value="Winged helix-like DNA-binding domain superfamily/Winged helix DNA-binding domain"/>
    <property type="match status" value="1"/>
</dbReference>
<evidence type="ECO:0000256" key="1">
    <source>
        <dbReference type="ARBA" id="ARBA00010641"/>
    </source>
</evidence>
<dbReference type="InterPro" id="IPR013325">
    <property type="entry name" value="RNA_pol_sigma_r2"/>
</dbReference>
<keyword evidence="3" id="KW-0731">Sigma factor</keyword>
<comment type="similarity">
    <text evidence="1">Belongs to the sigma-70 factor family. ECF subfamily.</text>
</comment>
<keyword evidence="4" id="KW-0804">Transcription</keyword>
<dbReference type="SUPFAM" id="SSF88946">
    <property type="entry name" value="Sigma2 domain of RNA polymerase sigma factors"/>
    <property type="match status" value="1"/>
</dbReference>
<gene>
    <name evidence="7" type="ORF">H8R23_11295</name>
</gene>
<dbReference type="CDD" id="cd06171">
    <property type="entry name" value="Sigma70_r4"/>
    <property type="match status" value="1"/>
</dbReference>
<organism evidence="7 8">
    <name type="scientific">Flavobacterium kayseriense</name>
    <dbReference type="NCBI Taxonomy" id="2764714"/>
    <lineage>
        <taxon>Bacteria</taxon>
        <taxon>Pseudomonadati</taxon>
        <taxon>Bacteroidota</taxon>
        <taxon>Flavobacteriia</taxon>
        <taxon>Flavobacteriales</taxon>
        <taxon>Flavobacteriaceae</taxon>
        <taxon>Flavobacterium</taxon>
    </lineage>
</organism>
<evidence type="ECO:0000256" key="2">
    <source>
        <dbReference type="ARBA" id="ARBA00023015"/>
    </source>
</evidence>
<dbReference type="Gene3D" id="1.10.1740.10">
    <property type="match status" value="1"/>
</dbReference>
<protein>
    <submittedName>
        <fullName evidence="7">Sigma-70 family RNA polymerase sigma factor</fullName>
    </submittedName>
</protein>
<dbReference type="Pfam" id="PF08281">
    <property type="entry name" value="Sigma70_r4_2"/>
    <property type="match status" value="1"/>
</dbReference>
<dbReference type="InterPro" id="IPR007627">
    <property type="entry name" value="RNA_pol_sigma70_r2"/>
</dbReference>
<name>A0ABR7J8X1_9FLAO</name>
<feature type="domain" description="RNA polymerase sigma-70 region 2" evidence="5">
    <location>
        <begin position="26"/>
        <end position="93"/>
    </location>
</feature>
<dbReference type="InterPro" id="IPR013324">
    <property type="entry name" value="RNA_pol_sigma_r3/r4-like"/>
</dbReference>
<proteinExistence type="inferred from homology"/>
<keyword evidence="2" id="KW-0805">Transcription regulation</keyword>
<dbReference type="InterPro" id="IPR039425">
    <property type="entry name" value="RNA_pol_sigma-70-like"/>
</dbReference>
<dbReference type="SUPFAM" id="SSF88659">
    <property type="entry name" value="Sigma3 and sigma4 domains of RNA polymerase sigma factors"/>
    <property type="match status" value="1"/>
</dbReference>
<keyword evidence="8" id="KW-1185">Reference proteome</keyword>
<evidence type="ECO:0000256" key="4">
    <source>
        <dbReference type="ARBA" id="ARBA00023163"/>
    </source>
</evidence>
<accession>A0ABR7J8X1</accession>
<dbReference type="InterPro" id="IPR036388">
    <property type="entry name" value="WH-like_DNA-bd_sf"/>
</dbReference>
<sequence length="184" mass="21582">MTVSTLNTEELLLLCKNKNQTAQFEIYNRYSKAMFNVAYRIVKDQHYAEDVMQEGFLKAFNNIDAYKNEVAFGAWLKKIIVNTSIDFYKKNTKFKPEDLTDTIHKIEEVDQYQCETLDFTNLRVQQVIEAMNTLKASYSVILTLFFIEGYDQEEISEIMNISYANCRTTLSRAKDCLRLKLMKI</sequence>
<dbReference type="PANTHER" id="PTHR43133:SF51">
    <property type="entry name" value="RNA POLYMERASE SIGMA FACTOR"/>
    <property type="match status" value="1"/>
</dbReference>